<name>A0ABV7A3Y7_9BACI</name>
<dbReference type="Gene3D" id="3.20.20.140">
    <property type="entry name" value="Metal-dependent hydrolases"/>
    <property type="match status" value="1"/>
</dbReference>
<dbReference type="RefSeq" id="WP_390303538.1">
    <property type="nucleotide sequence ID" value="NZ_JBHRRZ010000008.1"/>
</dbReference>
<comment type="caution">
    <text evidence="4">The sequence shown here is derived from an EMBL/GenBank/DDBJ whole genome shotgun (WGS) entry which is preliminary data.</text>
</comment>
<comment type="similarity">
    <text evidence="3">Belongs to the metallo-dependent hydrolases superfamily. Phosphotriesterase family.</text>
</comment>
<dbReference type="EMBL" id="JBHRRZ010000008">
    <property type="protein sequence ID" value="MFC2947594.1"/>
    <property type="molecule type" value="Genomic_DNA"/>
</dbReference>
<dbReference type="Proteomes" id="UP001595387">
    <property type="component" value="Unassembled WGS sequence"/>
</dbReference>
<dbReference type="InterPro" id="IPR032466">
    <property type="entry name" value="Metal_Hydrolase"/>
</dbReference>
<reference evidence="5" key="1">
    <citation type="journal article" date="2019" name="Int. J. Syst. Evol. Microbiol.">
        <title>The Global Catalogue of Microorganisms (GCM) 10K type strain sequencing project: providing services to taxonomists for standard genome sequencing and annotation.</title>
        <authorList>
            <consortium name="The Broad Institute Genomics Platform"/>
            <consortium name="The Broad Institute Genome Sequencing Center for Infectious Disease"/>
            <person name="Wu L."/>
            <person name="Ma J."/>
        </authorList>
    </citation>
    <scope>NUCLEOTIDE SEQUENCE [LARGE SCALE GENOMIC DNA]</scope>
    <source>
        <strain evidence="5">KCTC 13193</strain>
    </source>
</reference>
<dbReference type="PROSITE" id="PS51347">
    <property type="entry name" value="PHOSPHOTRIESTERASE_2"/>
    <property type="match status" value="1"/>
</dbReference>
<proteinExistence type="inferred from homology"/>
<organism evidence="4 5">
    <name type="scientific">Virgibacillus sediminis</name>
    <dbReference type="NCBI Taxonomy" id="202260"/>
    <lineage>
        <taxon>Bacteria</taxon>
        <taxon>Bacillati</taxon>
        <taxon>Bacillota</taxon>
        <taxon>Bacilli</taxon>
        <taxon>Bacillales</taxon>
        <taxon>Bacillaceae</taxon>
        <taxon>Virgibacillus</taxon>
    </lineage>
</organism>
<evidence type="ECO:0000313" key="5">
    <source>
        <dbReference type="Proteomes" id="UP001595387"/>
    </source>
</evidence>
<protein>
    <submittedName>
        <fullName evidence="4">Phosphotriesterase</fullName>
    </submittedName>
</protein>
<accession>A0ABV7A3Y7</accession>
<keyword evidence="1" id="KW-0479">Metal-binding</keyword>
<evidence type="ECO:0000313" key="4">
    <source>
        <dbReference type="EMBL" id="MFC2947594.1"/>
    </source>
</evidence>
<keyword evidence="2" id="KW-0378">Hydrolase</keyword>
<gene>
    <name evidence="4" type="ORF">ACFODW_04415</name>
</gene>
<evidence type="ECO:0000256" key="1">
    <source>
        <dbReference type="ARBA" id="ARBA00022723"/>
    </source>
</evidence>
<sequence length="340" mass="36825">MVENLNGESTALVHTVLGPVPAKELGVILTSESILNIVPGAEFAPEIDMDENKQFEVLKRALKEYRWLGGGTIVDRGGMFRGRNVLLYRTLSKETGVHIIGSTGLGPETMIGSYFTTGQKNPPGPLPLDHLADLYAKEVTEGIVVPRRERSGPAGLICTEASREGITELEEHLYRASARAALITGAPVSIQIGNDAEYELDILEREGLDVSRVIVGGLDRLDMMERGAALEIARRGAMVALDHAGWNPHEGYVSDDRRVQLVLELFEAGLADRVVVSSNASGCAIGQEVSQLGFGHVLDSFAPLLRKAGCSAEHLRQLLEENPKRILSLEAEVDIEITNS</sequence>
<dbReference type="Pfam" id="PF02126">
    <property type="entry name" value="PTE"/>
    <property type="match status" value="1"/>
</dbReference>
<dbReference type="InterPro" id="IPR001559">
    <property type="entry name" value="Phosphotriesterase"/>
</dbReference>
<dbReference type="PANTHER" id="PTHR10819:SF3">
    <property type="entry name" value="PHOSPHOTRIESTERASE-RELATED PROTEIN"/>
    <property type="match status" value="1"/>
</dbReference>
<evidence type="ECO:0000256" key="2">
    <source>
        <dbReference type="ARBA" id="ARBA00022801"/>
    </source>
</evidence>
<dbReference type="SUPFAM" id="SSF51556">
    <property type="entry name" value="Metallo-dependent hydrolases"/>
    <property type="match status" value="1"/>
</dbReference>
<keyword evidence="5" id="KW-1185">Reference proteome</keyword>
<comment type="caution">
    <text evidence="3">Lacks conserved residue(s) required for the propagation of feature annotation.</text>
</comment>
<evidence type="ECO:0000256" key="3">
    <source>
        <dbReference type="PROSITE-ProRule" id="PRU00679"/>
    </source>
</evidence>
<dbReference type="PANTHER" id="PTHR10819">
    <property type="entry name" value="PHOSPHOTRIESTERASE-RELATED"/>
    <property type="match status" value="1"/>
</dbReference>